<feature type="compositionally biased region" description="Basic residues" evidence="6">
    <location>
        <begin position="83"/>
        <end position="98"/>
    </location>
</feature>
<dbReference type="HAMAP" id="MF_01328_B">
    <property type="entry name" value="Ribosomal_uL4_B"/>
    <property type="match status" value="1"/>
</dbReference>
<gene>
    <name evidence="5" type="primary">rplD</name>
    <name evidence="7" type="ORF">COS30_01940</name>
</gene>
<dbReference type="GO" id="GO:0006412">
    <property type="term" value="P:translation"/>
    <property type="evidence" value="ECO:0007669"/>
    <property type="project" value="UniProtKB-UniRule"/>
</dbReference>
<sequence>MPVVKNTNKKAVVKEKAVKKEPVSLDMAVYGQDGKEVGKVNLPAEIFGLKLKPEVVRQAVQAQLANTRQTTAHAKDRSEVRGGGKRPWRQKGTGRARHASIRSPLWVGGGVTFGPRKEKNFARKINKKMKRQALLMVLSGKAKDKEIVLLDDLKLAEAKTKTMAEIIKQVAKGAKQNLQRGTLVVSPQNDQAVVRAARNIPKINTIGAQSLNIMDLMSVKYLLMPKAAIEVIKQIYGSAK</sequence>
<evidence type="ECO:0000256" key="6">
    <source>
        <dbReference type="SAM" id="MobiDB-lite"/>
    </source>
</evidence>
<feature type="compositionally biased region" description="Basic and acidic residues" evidence="6">
    <location>
        <begin position="73"/>
        <end position="82"/>
    </location>
</feature>
<comment type="caution">
    <text evidence="7">The sequence shown here is derived from an EMBL/GenBank/DDBJ whole genome shotgun (WGS) entry which is preliminary data.</text>
</comment>
<organism evidence="7 8">
    <name type="scientific">Candidatus Portnoybacteria bacterium CG02_land_8_20_14_3_00_45_8</name>
    <dbReference type="NCBI Taxonomy" id="1974807"/>
    <lineage>
        <taxon>Bacteria</taxon>
        <taxon>Candidatus Portnoyibacteriota</taxon>
    </lineage>
</organism>
<accession>A0A2M7D619</accession>
<keyword evidence="5" id="KW-0699">rRNA-binding</keyword>
<dbReference type="Pfam" id="PF00573">
    <property type="entry name" value="Ribosomal_L4"/>
    <property type="match status" value="1"/>
</dbReference>
<dbReference type="PANTHER" id="PTHR10746:SF6">
    <property type="entry name" value="LARGE RIBOSOMAL SUBUNIT PROTEIN UL4M"/>
    <property type="match status" value="1"/>
</dbReference>
<dbReference type="GO" id="GO:1990904">
    <property type="term" value="C:ribonucleoprotein complex"/>
    <property type="evidence" value="ECO:0007669"/>
    <property type="project" value="UniProtKB-KW"/>
</dbReference>
<comment type="function">
    <text evidence="5">One of the primary rRNA binding proteins, this protein initially binds near the 5'-end of the 23S rRNA. It is important during the early stages of 50S assembly. It makes multiple contacts with different domains of the 23S rRNA in the assembled 50S subunit and ribosome.</text>
</comment>
<dbReference type="AlphaFoldDB" id="A0A2M7D619"/>
<evidence type="ECO:0000256" key="5">
    <source>
        <dbReference type="HAMAP-Rule" id="MF_01328"/>
    </source>
</evidence>
<evidence type="ECO:0000256" key="1">
    <source>
        <dbReference type="ARBA" id="ARBA00010528"/>
    </source>
</evidence>
<keyword evidence="2 5" id="KW-0689">Ribosomal protein</keyword>
<dbReference type="EMBL" id="PEUE01000045">
    <property type="protein sequence ID" value="PIV38466.1"/>
    <property type="molecule type" value="Genomic_DNA"/>
</dbReference>
<dbReference type="InterPro" id="IPR002136">
    <property type="entry name" value="Ribosomal_uL4"/>
</dbReference>
<evidence type="ECO:0000313" key="7">
    <source>
        <dbReference type="EMBL" id="PIV38466.1"/>
    </source>
</evidence>
<keyword evidence="3 5" id="KW-0687">Ribonucleoprotein</keyword>
<dbReference type="InterPro" id="IPR013005">
    <property type="entry name" value="Ribosomal_uL4-like"/>
</dbReference>
<protein>
    <recommendedName>
        <fullName evidence="4 5">Large ribosomal subunit protein uL4</fullName>
    </recommendedName>
</protein>
<dbReference type="GO" id="GO:0003735">
    <property type="term" value="F:structural constituent of ribosome"/>
    <property type="evidence" value="ECO:0007669"/>
    <property type="project" value="InterPro"/>
</dbReference>
<dbReference type="GO" id="GO:0005840">
    <property type="term" value="C:ribosome"/>
    <property type="evidence" value="ECO:0007669"/>
    <property type="project" value="UniProtKB-KW"/>
</dbReference>
<comment type="subunit">
    <text evidence="5">Part of the 50S ribosomal subunit.</text>
</comment>
<comment type="similarity">
    <text evidence="1 5">Belongs to the universal ribosomal protein uL4 family.</text>
</comment>
<name>A0A2M7D619_9BACT</name>
<reference evidence="8" key="1">
    <citation type="submission" date="2017-09" db="EMBL/GenBank/DDBJ databases">
        <title>Depth-based differentiation of microbial function through sediment-hosted aquifers and enrichment of novel symbionts in the deep terrestrial subsurface.</title>
        <authorList>
            <person name="Probst A.J."/>
            <person name="Ladd B."/>
            <person name="Jarett J.K."/>
            <person name="Geller-Mcgrath D.E."/>
            <person name="Sieber C.M.K."/>
            <person name="Emerson J.B."/>
            <person name="Anantharaman K."/>
            <person name="Thomas B.C."/>
            <person name="Malmstrom R."/>
            <person name="Stieglmeier M."/>
            <person name="Klingl A."/>
            <person name="Woyke T."/>
            <person name="Ryan C.M."/>
            <person name="Banfield J.F."/>
        </authorList>
    </citation>
    <scope>NUCLEOTIDE SEQUENCE [LARGE SCALE GENOMIC DNA]</scope>
</reference>
<feature type="region of interest" description="Disordered" evidence="6">
    <location>
        <begin position="66"/>
        <end position="98"/>
    </location>
</feature>
<dbReference type="InterPro" id="IPR023574">
    <property type="entry name" value="Ribosomal_uL4_dom_sf"/>
</dbReference>
<evidence type="ECO:0000313" key="8">
    <source>
        <dbReference type="Proteomes" id="UP000229247"/>
    </source>
</evidence>
<dbReference type="SUPFAM" id="SSF52166">
    <property type="entry name" value="Ribosomal protein L4"/>
    <property type="match status" value="1"/>
</dbReference>
<dbReference type="PANTHER" id="PTHR10746">
    <property type="entry name" value="50S RIBOSOMAL PROTEIN L4"/>
    <property type="match status" value="1"/>
</dbReference>
<dbReference type="NCBIfam" id="TIGR03953">
    <property type="entry name" value="rplD_bact"/>
    <property type="match status" value="1"/>
</dbReference>
<evidence type="ECO:0000256" key="4">
    <source>
        <dbReference type="ARBA" id="ARBA00035244"/>
    </source>
</evidence>
<proteinExistence type="inferred from homology"/>
<keyword evidence="5" id="KW-0694">RNA-binding</keyword>
<evidence type="ECO:0000256" key="3">
    <source>
        <dbReference type="ARBA" id="ARBA00023274"/>
    </source>
</evidence>
<comment type="function">
    <text evidence="5">Forms part of the polypeptide exit tunnel.</text>
</comment>
<evidence type="ECO:0000256" key="2">
    <source>
        <dbReference type="ARBA" id="ARBA00022980"/>
    </source>
</evidence>
<dbReference type="GO" id="GO:0019843">
    <property type="term" value="F:rRNA binding"/>
    <property type="evidence" value="ECO:0007669"/>
    <property type="project" value="UniProtKB-UniRule"/>
</dbReference>
<dbReference type="Proteomes" id="UP000229247">
    <property type="component" value="Unassembled WGS sequence"/>
</dbReference>
<dbReference type="Gene3D" id="3.40.1370.10">
    <property type="match status" value="1"/>
</dbReference>